<organism evidence="4">
    <name type="scientific">Timema tahoe</name>
    <dbReference type="NCBI Taxonomy" id="61484"/>
    <lineage>
        <taxon>Eukaryota</taxon>
        <taxon>Metazoa</taxon>
        <taxon>Ecdysozoa</taxon>
        <taxon>Arthropoda</taxon>
        <taxon>Hexapoda</taxon>
        <taxon>Insecta</taxon>
        <taxon>Pterygota</taxon>
        <taxon>Neoptera</taxon>
        <taxon>Polyneoptera</taxon>
        <taxon>Phasmatodea</taxon>
        <taxon>Timematodea</taxon>
        <taxon>Timematoidea</taxon>
        <taxon>Timematidae</taxon>
        <taxon>Timema</taxon>
    </lineage>
</organism>
<keyword evidence="1" id="KW-1015">Disulfide bond</keyword>
<evidence type="ECO:0000256" key="2">
    <source>
        <dbReference type="ARBA" id="ARBA00024195"/>
    </source>
</evidence>
<proteinExistence type="inferred from homology"/>
<dbReference type="PANTHER" id="PTHR24256">
    <property type="entry name" value="TRYPTASE-RELATED"/>
    <property type="match status" value="1"/>
</dbReference>
<dbReference type="GO" id="GO:0004252">
    <property type="term" value="F:serine-type endopeptidase activity"/>
    <property type="evidence" value="ECO:0007669"/>
    <property type="project" value="InterPro"/>
</dbReference>
<name>A0A7R9IJD4_9NEOP</name>
<comment type="similarity">
    <text evidence="2">Belongs to the peptidase S1 family. CLIP subfamily.</text>
</comment>
<dbReference type="InterPro" id="IPR043504">
    <property type="entry name" value="Peptidase_S1_PA_chymotrypsin"/>
</dbReference>
<evidence type="ECO:0000313" key="4">
    <source>
        <dbReference type="EMBL" id="CAD7459492.1"/>
    </source>
</evidence>
<protein>
    <recommendedName>
        <fullName evidence="3">Peptidase S1 domain-containing protein</fullName>
    </recommendedName>
</protein>
<dbReference type="PROSITE" id="PS50240">
    <property type="entry name" value="TRYPSIN_DOM"/>
    <property type="match status" value="1"/>
</dbReference>
<dbReference type="EMBL" id="OE002907">
    <property type="protein sequence ID" value="CAD7459492.1"/>
    <property type="molecule type" value="Genomic_DNA"/>
</dbReference>
<dbReference type="InterPro" id="IPR051487">
    <property type="entry name" value="Ser/Thr_Proteases_Immune/Dev"/>
</dbReference>
<dbReference type="GO" id="GO:0006508">
    <property type="term" value="P:proteolysis"/>
    <property type="evidence" value="ECO:0007669"/>
    <property type="project" value="InterPro"/>
</dbReference>
<dbReference type="SUPFAM" id="SSF50494">
    <property type="entry name" value="Trypsin-like serine proteases"/>
    <property type="match status" value="1"/>
</dbReference>
<sequence length="165" mass="18462">MNYCLCFYADNIKPVDLPKMSQENETFVDRVATVSGWGRTTRRSELLYHVNVTVVPNKECTVTMPEKICTQGKNQQGICSMSSTILLKEKLEKTVMMVDVMATSTPVWLRGDSGGPLVIQDGGQYVQIGVVSFGTRCRTDAPNGYTRVSSFLKWIAEQTNIQLRL</sequence>
<dbReference type="SMART" id="SM00020">
    <property type="entry name" value="Tryp_SPc"/>
    <property type="match status" value="1"/>
</dbReference>
<evidence type="ECO:0000259" key="3">
    <source>
        <dbReference type="PROSITE" id="PS50240"/>
    </source>
</evidence>
<gene>
    <name evidence="4" type="ORF">TTEB3V08_LOCUS7444</name>
</gene>
<dbReference type="InterPro" id="IPR001254">
    <property type="entry name" value="Trypsin_dom"/>
</dbReference>
<accession>A0A7R9IJD4</accession>
<dbReference type="InterPro" id="IPR009003">
    <property type="entry name" value="Peptidase_S1_PA"/>
</dbReference>
<reference evidence="4" key="1">
    <citation type="submission" date="2020-11" db="EMBL/GenBank/DDBJ databases">
        <authorList>
            <person name="Tran Van P."/>
        </authorList>
    </citation>
    <scope>NUCLEOTIDE SEQUENCE</scope>
</reference>
<dbReference type="Pfam" id="PF00089">
    <property type="entry name" value="Trypsin"/>
    <property type="match status" value="1"/>
</dbReference>
<dbReference type="Gene3D" id="2.40.10.10">
    <property type="entry name" value="Trypsin-like serine proteases"/>
    <property type="match status" value="1"/>
</dbReference>
<feature type="domain" description="Peptidase S1" evidence="3">
    <location>
        <begin position="1"/>
        <end position="160"/>
    </location>
</feature>
<dbReference type="AlphaFoldDB" id="A0A7R9IJD4"/>
<evidence type="ECO:0000256" key="1">
    <source>
        <dbReference type="ARBA" id="ARBA00023157"/>
    </source>
</evidence>